<dbReference type="GO" id="GO:0007204">
    <property type="term" value="P:positive regulation of cytosolic calcium ion concentration"/>
    <property type="evidence" value="ECO:0007669"/>
    <property type="project" value="TreeGrafter"/>
</dbReference>
<evidence type="ECO:0000256" key="11">
    <source>
        <dbReference type="SAM" id="Phobius"/>
    </source>
</evidence>
<feature type="domain" description="G-protein coupled receptors family 1 profile" evidence="12">
    <location>
        <begin position="75"/>
        <end position="372"/>
    </location>
</feature>
<evidence type="ECO:0000256" key="9">
    <source>
        <dbReference type="ARBA" id="ARBA00023224"/>
    </source>
</evidence>
<evidence type="ECO:0000256" key="1">
    <source>
        <dbReference type="ARBA" id="ARBA00004651"/>
    </source>
</evidence>
<keyword evidence="4 10" id="KW-0812">Transmembrane</keyword>
<evidence type="ECO:0000256" key="2">
    <source>
        <dbReference type="ARBA" id="ARBA00010663"/>
    </source>
</evidence>
<dbReference type="SUPFAM" id="SSF81321">
    <property type="entry name" value="Family A G protein-coupled receptor-like"/>
    <property type="match status" value="1"/>
</dbReference>
<comment type="subcellular location">
    <subcellularLocation>
        <location evidence="1">Cell membrane</location>
        <topology evidence="1">Multi-pass membrane protein</topology>
    </subcellularLocation>
</comment>
<feature type="transmembrane region" description="Helical" evidence="11">
    <location>
        <begin position="134"/>
        <end position="155"/>
    </location>
</feature>
<evidence type="ECO:0000256" key="6">
    <source>
        <dbReference type="ARBA" id="ARBA00023040"/>
    </source>
</evidence>
<dbReference type="GO" id="GO:0005886">
    <property type="term" value="C:plasma membrane"/>
    <property type="evidence" value="ECO:0007669"/>
    <property type="project" value="UniProtKB-SubCell"/>
</dbReference>
<accession>A0A061QLS3</accession>
<keyword evidence="3" id="KW-1003">Cell membrane</keyword>
<sequence>MTPNTELEEISLPLGNKISDIAIIIINLTETEEAPLNISDWTNSSLMETMTVYQYVEMVIKGTVLATIILLTIFGNLLVLLAVGFTSNLRSTTNIFIVNLAVADLLLGLSVLPFSAFLELNNKQWIFGTTFCNIWAAVDVLCCTASIISLCVISVDRYVGVTRPLAYSNIVTHTRAIIACFAVWIVSTAISVGPLFGWKEPRPPNPYVCEVTKQLGYVLFSVTFSFYLPSAIIFLVYFRIYKAAVKQTKFLETGVKVVKSAGHETTKELTLRVHAGAHHVLSAAARNGTYGDKTSIKMTVANLQGRLAKFKRQKKAAKTLGIVVGVFILCWFPFFFILPLGTLCRQCYIPDLLFDIFFWTGYFNSCLNPIIYACSSRDFKRAFRSVLH</sequence>
<keyword evidence="9 10" id="KW-0807">Transducer</keyword>
<feature type="transmembrane region" description="Helical" evidence="11">
    <location>
        <begin position="217"/>
        <end position="238"/>
    </location>
</feature>
<proteinExistence type="evidence at transcript level"/>
<evidence type="ECO:0000313" key="13">
    <source>
        <dbReference type="EMBL" id="JAC59336.1"/>
    </source>
</evidence>
<dbReference type="PROSITE" id="PS50262">
    <property type="entry name" value="G_PROTEIN_RECEP_F1_2"/>
    <property type="match status" value="1"/>
</dbReference>
<dbReference type="Pfam" id="PF00001">
    <property type="entry name" value="7tm_1"/>
    <property type="match status" value="1"/>
</dbReference>
<gene>
    <name evidence="13" type="primary">CSH_0218</name>
</gene>
<dbReference type="PROSITE" id="PS00237">
    <property type="entry name" value="G_PROTEIN_RECEP_F1_1"/>
    <property type="match status" value="1"/>
</dbReference>
<reference evidence="13" key="1">
    <citation type="submission" date="2014-05" db="EMBL/GenBank/DDBJ databases">
        <title>Assembled transcriptome sequences from leg hypodermis of the spider Cupiennius salei.</title>
        <authorList>
            <person name="French A.S."/>
            <person name="Li A.W."/>
            <person name="Meisner S."/>
            <person name="Torkkeli P.H."/>
        </authorList>
    </citation>
    <scope>NUCLEOTIDE SEQUENCE</scope>
    <source>
        <tissue evidence="13">Leg</tissue>
    </source>
</reference>
<dbReference type="AlphaFoldDB" id="A0A061QLS3"/>
<evidence type="ECO:0000256" key="8">
    <source>
        <dbReference type="ARBA" id="ARBA00023170"/>
    </source>
</evidence>
<dbReference type="EMBL" id="GBFC01000002">
    <property type="protein sequence ID" value="JAC59336.1"/>
    <property type="molecule type" value="mRNA"/>
</dbReference>
<dbReference type="GO" id="GO:0043410">
    <property type="term" value="P:positive regulation of MAPK cascade"/>
    <property type="evidence" value="ECO:0007669"/>
    <property type="project" value="TreeGrafter"/>
</dbReference>
<evidence type="ECO:0000256" key="10">
    <source>
        <dbReference type="RuleBase" id="RU000688"/>
    </source>
</evidence>
<keyword evidence="7 11" id="KW-0472">Membrane</keyword>
<evidence type="ECO:0000259" key="12">
    <source>
        <dbReference type="PROSITE" id="PS50262"/>
    </source>
</evidence>
<feature type="transmembrane region" description="Helical" evidence="11">
    <location>
        <begin position="58"/>
        <end position="83"/>
    </location>
</feature>
<evidence type="ECO:0000256" key="3">
    <source>
        <dbReference type="ARBA" id="ARBA00022475"/>
    </source>
</evidence>
<keyword evidence="8 10" id="KW-0675">Receptor</keyword>
<dbReference type="GO" id="GO:0004937">
    <property type="term" value="F:alpha1-adrenergic receptor activity"/>
    <property type="evidence" value="ECO:0007669"/>
    <property type="project" value="TreeGrafter"/>
</dbReference>
<dbReference type="Gene3D" id="1.20.1070.10">
    <property type="entry name" value="Rhodopsin 7-helix transmembrane proteins"/>
    <property type="match status" value="1"/>
</dbReference>
<evidence type="ECO:0000256" key="5">
    <source>
        <dbReference type="ARBA" id="ARBA00022989"/>
    </source>
</evidence>
<name>A0A061QLS3_CUPSA</name>
<dbReference type="InterPro" id="IPR017452">
    <property type="entry name" value="GPCR_Rhodpsn_7TM"/>
</dbReference>
<organism evidence="13">
    <name type="scientific">Cupiennius salei</name>
    <name type="common">American wandering spider</name>
    <dbReference type="NCBI Taxonomy" id="6928"/>
    <lineage>
        <taxon>Eukaryota</taxon>
        <taxon>Metazoa</taxon>
        <taxon>Ecdysozoa</taxon>
        <taxon>Arthropoda</taxon>
        <taxon>Chelicerata</taxon>
        <taxon>Arachnida</taxon>
        <taxon>Araneae</taxon>
        <taxon>Araneomorphae</taxon>
        <taxon>Entelegynae</taxon>
        <taxon>Lycosoidea</taxon>
        <taxon>Ctenidae</taxon>
        <taxon>Cupiennius</taxon>
    </lineage>
</organism>
<keyword evidence="6 10" id="KW-0297">G-protein coupled receptor</keyword>
<dbReference type="GO" id="GO:0007267">
    <property type="term" value="P:cell-cell signaling"/>
    <property type="evidence" value="ECO:0007669"/>
    <property type="project" value="TreeGrafter"/>
</dbReference>
<dbReference type="SMART" id="SM01381">
    <property type="entry name" value="7TM_GPCR_Srsx"/>
    <property type="match status" value="1"/>
</dbReference>
<feature type="transmembrane region" description="Helical" evidence="11">
    <location>
        <begin position="95"/>
        <end position="114"/>
    </location>
</feature>
<dbReference type="GO" id="GO:0007200">
    <property type="term" value="P:phospholipase C-activating G protein-coupled receptor signaling pathway"/>
    <property type="evidence" value="ECO:0007669"/>
    <property type="project" value="TreeGrafter"/>
</dbReference>
<protein>
    <submittedName>
        <fullName evidence="13">Putative alpha-1A adrenergic receptor</fullName>
    </submittedName>
</protein>
<feature type="transmembrane region" description="Helical" evidence="11">
    <location>
        <begin position="319"/>
        <end position="340"/>
    </location>
</feature>
<comment type="similarity">
    <text evidence="2 10">Belongs to the G-protein coupled receptor 1 family.</text>
</comment>
<feature type="transmembrane region" description="Helical" evidence="11">
    <location>
        <begin position="352"/>
        <end position="374"/>
    </location>
</feature>
<keyword evidence="5 11" id="KW-1133">Transmembrane helix</keyword>
<feature type="transmembrane region" description="Helical" evidence="11">
    <location>
        <begin position="176"/>
        <end position="197"/>
    </location>
</feature>
<evidence type="ECO:0000256" key="7">
    <source>
        <dbReference type="ARBA" id="ARBA00023136"/>
    </source>
</evidence>
<dbReference type="InterPro" id="IPR000276">
    <property type="entry name" value="GPCR_Rhodpsn"/>
</dbReference>
<evidence type="ECO:0000256" key="4">
    <source>
        <dbReference type="ARBA" id="ARBA00022692"/>
    </source>
</evidence>
<dbReference type="GO" id="GO:0071880">
    <property type="term" value="P:adenylate cyclase-activating adrenergic receptor signaling pathway"/>
    <property type="evidence" value="ECO:0007669"/>
    <property type="project" value="TreeGrafter"/>
</dbReference>
<dbReference type="PRINTS" id="PR00237">
    <property type="entry name" value="GPCRRHODOPSN"/>
</dbReference>
<dbReference type="PANTHER" id="PTHR24248:SF72">
    <property type="entry name" value="G-PROTEIN COUPLED RECEPTORS FAMILY 1 PROFILE DOMAIN-CONTAINING PROTEIN"/>
    <property type="match status" value="1"/>
</dbReference>
<dbReference type="PANTHER" id="PTHR24248">
    <property type="entry name" value="ADRENERGIC RECEPTOR-RELATED G-PROTEIN COUPLED RECEPTOR"/>
    <property type="match status" value="1"/>
</dbReference>